<evidence type="ECO:0000256" key="12">
    <source>
        <dbReference type="ARBA" id="ARBA00031347"/>
    </source>
</evidence>
<dbReference type="GO" id="GO:0000139">
    <property type="term" value="C:Golgi membrane"/>
    <property type="evidence" value="ECO:0007669"/>
    <property type="project" value="UniProtKB-SubCell"/>
</dbReference>
<comment type="similarity">
    <text evidence="3">Belongs to the BUD31 (G10) family.</text>
</comment>
<evidence type="ECO:0000256" key="9">
    <source>
        <dbReference type="ARBA" id="ARBA00023034"/>
    </source>
</evidence>
<evidence type="ECO:0000256" key="13">
    <source>
        <dbReference type="SAM" id="Coils"/>
    </source>
</evidence>
<dbReference type="GO" id="GO:0017119">
    <property type="term" value="C:Golgi transport complex"/>
    <property type="evidence" value="ECO:0007669"/>
    <property type="project" value="InterPro"/>
</dbReference>
<reference evidence="16" key="1">
    <citation type="submission" date="2022-11" db="UniProtKB">
        <authorList>
            <consortium name="WormBaseParasite"/>
        </authorList>
    </citation>
    <scope>IDENTIFICATION</scope>
</reference>
<evidence type="ECO:0000256" key="5">
    <source>
        <dbReference type="ARBA" id="ARBA00015122"/>
    </source>
</evidence>
<evidence type="ECO:0000256" key="11">
    <source>
        <dbReference type="ARBA" id="ARBA00023242"/>
    </source>
</evidence>
<evidence type="ECO:0000256" key="1">
    <source>
        <dbReference type="ARBA" id="ARBA00004123"/>
    </source>
</evidence>
<dbReference type="PROSITE" id="PS00998">
    <property type="entry name" value="G10_2"/>
    <property type="match status" value="1"/>
</dbReference>
<evidence type="ECO:0000256" key="7">
    <source>
        <dbReference type="ARBA" id="ARBA00022448"/>
    </source>
</evidence>
<evidence type="ECO:0000256" key="2">
    <source>
        <dbReference type="ARBA" id="ARBA00004395"/>
    </source>
</evidence>
<dbReference type="GO" id="GO:0006891">
    <property type="term" value="P:intra-Golgi vesicle-mediated transport"/>
    <property type="evidence" value="ECO:0007669"/>
    <property type="project" value="TreeGrafter"/>
</dbReference>
<evidence type="ECO:0000256" key="14">
    <source>
        <dbReference type="SAM" id="MobiDB-lite"/>
    </source>
</evidence>
<feature type="coiled-coil region" evidence="13">
    <location>
        <begin position="27"/>
        <end position="54"/>
    </location>
</feature>
<accession>A0A915NZL5</accession>
<name>A0A915NZL5_9BILA</name>
<evidence type="ECO:0000313" key="15">
    <source>
        <dbReference type="Proteomes" id="UP000887560"/>
    </source>
</evidence>
<dbReference type="Pfam" id="PF04124">
    <property type="entry name" value="Dor1"/>
    <property type="match status" value="1"/>
</dbReference>
<evidence type="ECO:0000256" key="8">
    <source>
        <dbReference type="ARBA" id="ARBA00022927"/>
    </source>
</evidence>
<keyword evidence="8" id="KW-0653">Protein transport</keyword>
<dbReference type="InterPro" id="IPR007255">
    <property type="entry name" value="COG8"/>
</dbReference>
<dbReference type="Pfam" id="PF01125">
    <property type="entry name" value="BUD31"/>
    <property type="match status" value="1"/>
</dbReference>
<dbReference type="InterPro" id="IPR018230">
    <property type="entry name" value="BUD31/G10-rel_CS"/>
</dbReference>
<dbReference type="PRINTS" id="PR00322">
    <property type="entry name" value="G10"/>
</dbReference>
<keyword evidence="11" id="KW-0539">Nucleus</keyword>
<sequence length="802" mass="94797">MDDFNKEFSLTTLKHQFDESDLHSMSLDELKNMRQKVEDKVQNLQSELSDLAFHNYRTYVDVSTTAEYCREKFSQMDILMRQSSSSFPALEEQIDQFKNQSTQLFNEFKLLGDVESTNFLIWEIIRLPKLMEKCIRAGHFDQAYSITNFALSIKQSKLVQYPLFKNVVDYLLEARHSLLDELFNKFSGPLNLANSIQIINNIRKIPYISKTQLRISILQYRDIYLEKKVSSIMSEPDFILRVIEVYRECMYDTIILYLAVFPETDTQQRFVNEDTRWERWTGSSQNYLLQCWAQKNIERLLNYVQCFDYTSLLDIEMVVSKLMSCAFSFGRMGLDFRSLIHYKFSQMVLNIFQNKIEAATKSFTSNEKIDLIDDGIFESTQSELKKEINRVDLSAPLELCIWDELCIFGNSIINALNEIRHSIYINSIHRVFNILHFSFQNIFAWLDSFLSNQENIFIVKKATFLLIKQFLPFINCCFFSCFPYEQCAKKYFITENCSLNEYKNTFNFVNSNIFGLCKNESLFCEIIKEFDLKENEERNILIEEESINTKSEGKDERLEIESEETEEEFDLKENEERNILIEEESINTKSEGKDERLEIESEETEEGKEILKTEDEKEEKNEEILEVEDEKKEGNNELLEVEEKRKKENLQENIEMSLATKLRRIRKKPPEGWDLIEPTLEEFEAKMREAETEPHEGKRRTETVWPVFRIHHQRSRYIFNLFYKEEKISKELYQFCIDAKLVDALLAAKWKKQGFENLCCLRCIQTRDTNFGTNCICRVPKSKLDADRVIECIHCGCRGCSG</sequence>
<keyword evidence="7" id="KW-0813">Transport</keyword>
<feature type="compositionally biased region" description="Basic and acidic residues" evidence="14">
    <location>
        <begin position="590"/>
        <end position="599"/>
    </location>
</feature>
<comment type="similarity">
    <text evidence="4">Belongs to the COG8 family.</text>
</comment>
<keyword evidence="13" id="KW-0175">Coiled coil</keyword>
<evidence type="ECO:0000256" key="6">
    <source>
        <dbReference type="ARBA" id="ARBA00020983"/>
    </source>
</evidence>
<feature type="region of interest" description="Disordered" evidence="14">
    <location>
        <begin position="585"/>
        <end position="632"/>
    </location>
</feature>
<protein>
    <recommendedName>
        <fullName evidence="6">Conserved oligomeric Golgi complex subunit 8</fullName>
    </recommendedName>
    <alternativeName>
        <fullName evidence="12">Component of oligomeric Golgi complex 8</fullName>
    </alternativeName>
    <alternativeName>
        <fullName evidence="5">Protein BUD31 homolog</fullName>
    </alternativeName>
</protein>
<dbReference type="InterPro" id="IPR001748">
    <property type="entry name" value="BUD31"/>
</dbReference>
<proteinExistence type="inferred from homology"/>
<organism evidence="15 16">
    <name type="scientific">Meloidogyne floridensis</name>
    <dbReference type="NCBI Taxonomy" id="298350"/>
    <lineage>
        <taxon>Eukaryota</taxon>
        <taxon>Metazoa</taxon>
        <taxon>Ecdysozoa</taxon>
        <taxon>Nematoda</taxon>
        <taxon>Chromadorea</taxon>
        <taxon>Rhabditida</taxon>
        <taxon>Tylenchina</taxon>
        <taxon>Tylenchomorpha</taxon>
        <taxon>Tylenchoidea</taxon>
        <taxon>Meloidogynidae</taxon>
        <taxon>Meloidogyninae</taxon>
        <taxon>Meloidogyne</taxon>
    </lineage>
</organism>
<keyword evidence="9" id="KW-0333">Golgi apparatus</keyword>
<keyword evidence="15" id="KW-1185">Reference proteome</keyword>
<dbReference type="PANTHER" id="PTHR21311:SF0">
    <property type="entry name" value="CONSERVED OLIGOMERIC GOLGI COMPLEX SUBUNIT 8"/>
    <property type="match status" value="1"/>
</dbReference>
<evidence type="ECO:0000313" key="16">
    <source>
        <dbReference type="WBParaSite" id="scf7180000421573.g7246"/>
    </source>
</evidence>
<evidence type="ECO:0000256" key="10">
    <source>
        <dbReference type="ARBA" id="ARBA00023136"/>
    </source>
</evidence>
<dbReference type="GO" id="GO:0005634">
    <property type="term" value="C:nucleus"/>
    <property type="evidence" value="ECO:0007669"/>
    <property type="project" value="UniProtKB-SubCell"/>
</dbReference>
<evidence type="ECO:0000256" key="4">
    <source>
        <dbReference type="ARBA" id="ARBA00006419"/>
    </source>
</evidence>
<dbReference type="GO" id="GO:0015031">
    <property type="term" value="P:protein transport"/>
    <property type="evidence" value="ECO:0007669"/>
    <property type="project" value="UniProtKB-KW"/>
</dbReference>
<keyword evidence="10" id="KW-0472">Membrane</keyword>
<dbReference type="InterPro" id="IPR016159">
    <property type="entry name" value="Cullin_repeat-like_dom_sf"/>
</dbReference>
<dbReference type="SUPFAM" id="SSF74788">
    <property type="entry name" value="Cullin repeat-like"/>
    <property type="match status" value="1"/>
</dbReference>
<dbReference type="PANTHER" id="PTHR21311">
    <property type="entry name" value="CONSERVED OLIGOMERIC GOLGI COMPLEX COMPONENT 8"/>
    <property type="match status" value="1"/>
</dbReference>
<dbReference type="Proteomes" id="UP000887560">
    <property type="component" value="Unplaced"/>
</dbReference>
<dbReference type="WBParaSite" id="scf7180000421573.g7246">
    <property type="protein sequence ID" value="scf7180000421573.g7246"/>
    <property type="gene ID" value="scf7180000421573.g7246"/>
</dbReference>
<dbReference type="PROSITE" id="PS00997">
    <property type="entry name" value="G10_1"/>
    <property type="match status" value="1"/>
</dbReference>
<comment type="subcellular location">
    <subcellularLocation>
        <location evidence="2">Golgi apparatus membrane</location>
        <topology evidence="2">Peripheral membrane protein</topology>
    </subcellularLocation>
    <subcellularLocation>
        <location evidence="1">Nucleus</location>
    </subcellularLocation>
</comment>
<evidence type="ECO:0000256" key="3">
    <source>
        <dbReference type="ARBA" id="ARBA00005287"/>
    </source>
</evidence>
<feature type="compositionally biased region" description="Basic and acidic residues" evidence="14">
    <location>
        <begin position="607"/>
        <end position="632"/>
    </location>
</feature>
<dbReference type="AlphaFoldDB" id="A0A915NZL5"/>